<dbReference type="Pfam" id="PF25976">
    <property type="entry name" value="LpqB_N"/>
    <property type="match status" value="1"/>
</dbReference>
<feature type="signal peptide" evidence="1">
    <location>
        <begin position="1"/>
        <end position="24"/>
    </location>
</feature>
<evidence type="ECO:0000256" key="1">
    <source>
        <dbReference type="SAM" id="SignalP"/>
    </source>
</evidence>
<feature type="chain" id="PRO_5045822771" evidence="1">
    <location>
        <begin position="25"/>
        <end position="594"/>
    </location>
</feature>
<dbReference type="InterPro" id="IPR059026">
    <property type="entry name" value="LpqB_N"/>
</dbReference>
<feature type="domain" description="GerMN" evidence="2">
    <location>
        <begin position="215"/>
        <end position="301"/>
    </location>
</feature>
<dbReference type="RefSeq" id="WP_344546709.1">
    <property type="nucleotide sequence ID" value="NZ_BAAATD010000011.1"/>
</dbReference>
<dbReference type="PROSITE" id="PS51257">
    <property type="entry name" value="PROKAR_LIPOPROTEIN"/>
    <property type="match status" value="1"/>
</dbReference>
<protein>
    <submittedName>
        <fullName evidence="3">LpqB family beta-propeller domain-containing protein</fullName>
    </submittedName>
</protein>
<comment type="caution">
    <text evidence="3">The sequence shown here is derived from an EMBL/GenBank/DDBJ whole genome shotgun (WGS) entry which is preliminary data.</text>
</comment>
<reference evidence="3 4" key="1">
    <citation type="journal article" date="2019" name="Int. J. Syst. Evol. Microbiol.">
        <title>The Global Catalogue of Microorganisms (GCM) 10K type strain sequencing project: providing services to taxonomists for standard genome sequencing and annotation.</title>
        <authorList>
            <consortium name="The Broad Institute Genomics Platform"/>
            <consortium name="The Broad Institute Genome Sequencing Center for Infectious Disease"/>
            <person name="Wu L."/>
            <person name="Ma J."/>
        </authorList>
    </citation>
    <scope>NUCLEOTIDE SEQUENCE [LARGE SCALE GENOMIC DNA]</scope>
    <source>
        <strain evidence="3 4">JCM 6833</strain>
    </source>
</reference>
<evidence type="ECO:0000259" key="2">
    <source>
        <dbReference type="SMART" id="SM00909"/>
    </source>
</evidence>
<organism evidence="3 4">
    <name type="scientific">Actinomadura fulvescens</name>
    <dbReference type="NCBI Taxonomy" id="46160"/>
    <lineage>
        <taxon>Bacteria</taxon>
        <taxon>Bacillati</taxon>
        <taxon>Actinomycetota</taxon>
        <taxon>Actinomycetes</taxon>
        <taxon>Streptosporangiales</taxon>
        <taxon>Thermomonosporaceae</taxon>
        <taxon>Actinomadura</taxon>
    </lineage>
</organism>
<dbReference type="EMBL" id="BAAATD010000011">
    <property type="protein sequence ID" value="GAA2623332.1"/>
    <property type="molecule type" value="Genomic_DNA"/>
</dbReference>
<dbReference type="InterPro" id="IPR019606">
    <property type="entry name" value="GerMN"/>
</dbReference>
<proteinExistence type="predicted"/>
<dbReference type="Pfam" id="PF10646">
    <property type="entry name" value="Germane"/>
    <property type="match status" value="1"/>
</dbReference>
<gene>
    <name evidence="3" type="ORF">GCM10010411_69340</name>
</gene>
<evidence type="ECO:0000313" key="4">
    <source>
        <dbReference type="Proteomes" id="UP001501509"/>
    </source>
</evidence>
<keyword evidence="1" id="KW-0732">Signal</keyword>
<dbReference type="SMART" id="SM00909">
    <property type="entry name" value="Germane"/>
    <property type="match status" value="1"/>
</dbReference>
<name>A0ABN3QD48_9ACTN</name>
<evidence type="ECO:0000313" key="3">
    <source>
        <dbReference type="EMBL" id="GAA2623332.1"/>
    </source>
</evidence>
<keyword evidence="4" id="KW-1185">Reference proteome</keyword>
<dbReference type="InterPro" id="IPR018910">
    <property type="entry name" value="LpqB_C"/>
</dbReference>
<sequence>MIGFSCRAVLVTAAVVTACVSAGATGCATVPSGGRVLSGKAADRAEQADDQYVRLIPVRPRAGWSPTQIVSGFLYASASFDDGHRVAREYLAGNTNWQPGSRPTVTVFRDARFEPRTEKVSDTQATVKLTGDQLGVITADGQYTADPRSVDVTFQLTRTRPGTWRITGLPTEVLLTKADVDRAFRSMNLYFFTPDRTRLVPNGIFLPVANRRHLASHLVRALLAGPTSWLSPAVVNAFPAGTKLRGGVGIDDGVATIDLSREARGADPEQMSAQLSWTMRQLPEIKQWRLKIDGREVAPDGHKATQPIQSWQEYTPDGDEVLSTDTPYFIGSKGLLSGLAAGKENPLTQSLAHRLIRPAVAPDMAEAAGLSQDRGQVLLTEGLQEARALQTLLTHRRPGSYFTAPTWDRSNQLWVVETAKNKSWLWMRKRGQPFRQVEIWGLDGREVLAFRVARDGVRAAAIVKVDGRTQVQLGRIDYEENGAVNAGGFLPVSSELEAAIDLAWREFGTLAVLGRRRSESQVLPYLVPVSGSAISPLGGGIQGEPKSIAASPGAPVYIGTRNGPRNRICYQQSARDQFSEWTCPIDGSDPSYSR</sequence>
<accession>A0ABN3QD48</accession>
<dbReference type="Pfam" id="PF10647">
    <property type="entry name" value="Gmad1"/>
    <property type="match status" value="1"/>
</dbReference>
<dbReference type="Proteomes" id="UP001501509">
    <property type="component" value="Unassembled WGS sequence"/>
</dbReference>